<reference evidence="1" key="2">
    <citation type="submission" date="2014-03" db="EMBL/GenBank/DDBJ databases">
        <title>The Genome Annotation of Fusarium oxysporum Cotton.</title>
        <authorList>
            <consortium name="The Broad Institute Genomics Platform"/>
            <person name="Ma L.-J."/>
            <person name="Corby-Kistler H."/>
            <person name="Broz K."/>
            <person name="Gale L.R."/>
            <person name="Jonkers W."/>
            <person name="O'Donnell K."/>
            <person name="Ploetz R."/>
            <person name="Steinberg C."/>
            <person name="Schwartz D.C."/>
            <person name="VanEtten H."/>
            <person name="Zhou S."/>
            <person name="Young S.K."/>
            <person name="Zeng Q."/>
            <person name="Gargeya S."/>
            <person name="Fitzgerald M."/>
            <person name="Abouelleil A."/>
            <person name="Alvarado L."/>
            <person name="Chapman S.B."/>
            <person name="Gainer-Dewar J."/>
            <person name="Goldberg J."/>
            <person name="Griggs A."/>
            <person name="Gujja S."/>
            <person name="Hansen M."/>
            <person name="Howarth C."/>
            <person name="Imamovic A."/>
            <person name="Ireland A."/>
            <person name="Larimer J."/>
            <person name="McCowan C."/>
            <person name="Murphy C."/>
            <person name="Pearson M."/>
            <person name="Poon T.W."/>
            <person name="Priest M."/>
            <person name="Roberts A."/>
            <person name="Saif S."/>
            <person name="Shea T."/>
            <person name="Sykes S."/>
            <person name="Wortman J."/>
            <person name="Nusbaum C."/>
            <person name="Birren B."/>
        </authorList>
    </citation>
    <scope>NUCLEOTIDE SEQUENCE</scope>
    <source>
        <strain evidence="1">25433</strain>
    </source>
</reference>
<organism evidence="1">
    <name type="scientific">Fusarium oxysporum f. sp. vasinfectum 25433</name>
    <dbReference type="NCBI Taxonomy" id="1089449"/>
    <lineage>
        <taxon>Eukaryota</taxon>
        <taxon>Fungi</taxon>
        <taxon>Dikarya</taxon>
        <taxon>Ascomycota</taxon>
        <taxon>Pezizomycotina</taxon>
        <taxon>Sordariomycetes</taxon>
        <taxon>Hypocreomycetidae</taxon>
        <taxon>Hypocreales</taxon>
        <taxon>Nectriaceae</taxon>
        <taxon>Fusarium</taxon>
        <taxon>Fusarium oxysporum species complex</taxon>
    </lineage>
</organism>
<dbReference type="HOGENOM" id="CLU_3014207_0_0_1"/>
<dbReference type="EMBL" id="KK035387">
    <property type="protein sequence ID" value="EXM12775.1"/>
    <property type="molecule type" value="Genomic_DNA"/>
</dbReference>
<dbReference type="Proteomes" id="UP000030701">
    <property type="component" value="Unassembled WGS sequence"/>
</dbReference>
<reference evidence="1" key="1">
    <citation type="submission" date="2011-11" db="EMBL/GenBank/DDBJ databases">
        <title>The Genome Sequence of Fusarium oxysporum Cotton.</title>
        <authorList>
            <consortium name="The Broad Institute Genome Sequencing Platform"/>
            <person name="Ma L.-J."/>
            <person name="Gale L.R."/>
            <person name="Schwartz D.C."/>
            <person name="Zhou S."/>
            <person name="Corby-Kistler H."/>
            <person name="Young S.K."/>
            <person name="Zeng Q."/>
            <person name="Gargeya S."/>
            <person name="Fitzgerald M."/>
            <person name="Haas B."/>
            <person name="Abouelleil A."/>
            <person name="Alvarado L."/>
            <person name="Arachchi H.M."/>
            <person name="Berlin A."/>
            <person name="Brown A."/>
            <person name="Chapman S.B."/>
            <person name="Chen Z."/>
            <person name="Dunbar C."/>
            <person name="Freedman E."/>
            <person name="Gearin G."/>
            <person name="Goldberg J."/>
            <person name="Griggs A."/>
            <person name="Gujja S."/>
            <person name="Heiman D."/>
            <person name="Howarth C."/>
            <person name="Larson L."/>
            <person name="Lui A."/>
            <person name="MacDonald P.J.P."/>
            <person name="Montmayeur A."/>
            <person name="Murphy C."/>
            <person name="Neiman D."/>
            <person name="Pearson M."/>
            <person name="Priest M."/>
            <person name="Roberts A."/>
            <person name="Saif S."/>
            <person name="Shea T."/>
            <person name="Shenoy N."/>
            <person name="Sisk P."/>
            <person name="Stolte C."/>
            <person name="Sykes S."/>
            <person name="Wortman J."/>
            <person name="Nusbaum C."/>
            <person name="Birren B."/>
        </authorList>
    </citation>
    <scope>NUCLEOTIDE SEQUENCE [LARGE SCALE GENOMIC DNA]</scope>
    <source>
        <strain evidence="1">25433</strain>
    </source>
</reference>
<name>X0LWA9_FUSOX</name>
<evidence type="ECO:0000313" key="1">
    <source>
        <dbReference type="EMBL" id="EXM12775.1"/>
    </source>
</evidence>
<dbReference type="AlphaFoldDB" id="X0LWA9"/>
<accession>X0LWA9</accession>
<sequence>MSRRRMDFMHSVSSSTMACRWWPAKSYMPSQRVCPQPSICQHQLSIRIVTSRSCQI</sequence>
<proteinExistence type="predicted"/>
<dbReference type="PROSITE" id="PS51257">
    <property type="entry name" value="PROKAR_LIPOPROTEIN"/>
    <property type="match status" value="1"/>
</dbReference>
<gene>
    <name evidence="1" type="ORF">FOTG_18746</name>
</gene>
<protein>
    <submittedName>
        <fullName evidence="1">Uncharacterized protein</fullName>
    </submittedName>
</protein>